<evidence type="ECO:0000256" key="2">
    <source>
        <dbReference type="PIRNR" id="PIRNR006221"/>
    </source>
</evidence>
<organism evidence="3 4">
    <name type="scientific">Saccharobesus litoralis</name>
    <dbReference type="NCBI Taxonomy" id="2172099"/>
    <lineage>
        <taxon>Bacteria</taxon>
        <taxon>Pseudomonadati</taxon>
        <taxon>Pseudomonadota</taxon>
        <taxon>Gammaproteobacteria</taxon>
        <taxon>Alteromonadales</taxon>
        <taxon>Alteromonadaceae</taxon>
        <taxon>Saccharobesus</taxon>
    </lineage>
</organism>
<evidence type="ECO:0000313" key="4">
    <source>
        <dbReference type="Proteomes" id="UP000244441"/>
    </source>
</evidence>
<dbReference type="SUPFAM" id="SSF56112">
    <property type="entry name" value="Protein kinase-like (PK-like)"/>
    <property type="match status" value="1"/>
</dbReference>
<dbReference type="PIRSF" id="PIRSF006221">
    <property type="entry name" value="Ketosamine-3-kinase"/>
    <property type="match status" value="1"/>
</dbReference>
<dbReference type="GO" id="GO:0016301">
    <property type="term" value="F:kinase activity"/>
    <property type="evidence" value="ECO:0007669"/>
    <property type="project" value="UniProtKB-UniRule"/>
</dbReference>
<dbReference type="Gene3D" id="3.30.200.20">
    <property type="entry name" value="Phosphorylase Kinase, domain 1"/>
    <property type="match status" value="1"/>
</dbReference>
<dbReference type="PANTHER" id="PTHR12149">
    <property type="entry name" value="FRUCTOSAMINE 3 KINASE-RELATED PROTEIN"/>
    <property type="match status" value="1"/>
</dbReference>
<dbReference type="KEGG" id="cate:C2869_13220"/>
<dbReference type="RefSeq" id="WP_108603389.1">
    <property type="nucleotide sequence ID" value="NZ_CP026604.1"/>
</dbReference>
<proteinExistence type="inferred from homology"/>
<name>A0A2S0VT34_9ALTE</name>
<dbReference type="PANTHER" id="PTHR12149:SF8">
    <property type="entry name" value="PROTEIN-RIBULOSAMINE 3-KINASE"/>
    <property type="match status" value="1"/>
</dbReference>
<comment type="similarity">
    <text evidence="1 2">Belongs to the fructosamine kinase family.</text>
</comment>
<reference evidence="3 4" key="1">
    <citation type="submission" date="2018-01" db="EMBL/GenBank/DDBJ databases">
        <title>Genome sequence of a Cantenovulum-like bacteria.</title>
        <authorList>
            <person name="Tan W.R."/>
            <person name="Lau N.-S."/>
            <person name="Go F."/>
            <person name="Amirul A.-A.A."/>
        </authorList>
    </citation>
    <scope>NUCLEOTIDE SEQUENCE [LARGE SCALE GENOMIC DNA]</scope>
    <source>
        <strain evidence="3 4">CCB-QB4</strain>
    </source>
</reference>
<keyword evidence="4" id="KW-1185">Reference proteome</keyword>
<dbReference type="Pfam" id="PF03881">
    <property type="entry name" value="Fructosamin_kin"/>
    <property type="match status" value="1"/>
</dbReference>
<dbReference type="AlphaFoldDB" id="A0A2S0VT34"/>
<dbReference type="OrthoDB" id="5291879at2"/>
<dbReference type="EMBL" id="CP026604">
    <property type="protein sequence ID" value="AWB67342.1"/>
    <property type="molecule type" value="Genomic_DNA"/>
</dbReference>
<protein>
    <submittedName>
        <fullName evidence="3">Fructosamine kinase family protein</fullName>
    </submittedName>
</protein>
<dbReference type="Proteomes" id="UP000244441">
    <property type="component" value="Chromosome"/>
</dbReference>
<accession>A0A2S0VT34</accession>
<sequence>MWNAIENSIASALGSGVKILSKTPLTGGDIHQAYKIETSDKTLFVKINDADKIELFLTEANSLQRISKSQTIKVPEFIACDHSKNCAFLLLEYLPLQDDLDGGWQHMGERLAGLHLYPSQEMFGWDEDNYIGLTSQPNAWHKKWHHFFAEQRIGFQLELLQEKGIQWLDINEFVDITKRLLATRTPMASLIHGDLWRGNHAFSNGVPVIFDPACYYADYEAELAMTELFGCLPPEFYQAYYAITPKENGYTERKQLYNLYHILNHCNLFGDSYLAQAKHLTQQIIAY</sequence>
<dbReference type="InterPro" id="IPR016477">
    <property type="entry name" value="Fructo-/Ketosamine-3-kinase"/>
</dbReference>
<gene>
    <name evidence="3" type="ORF">C2869_13220</name>
</gene>
<dbReference type="Gene3D" id="3.90.1200.10">
    <property type="match status" value="1"/>
</dbReference>
<dbReference type="InterPro" id="IPR011009">
    <property type="entry name" value="Kinase-like_dom_sf"/>
</dbReference>
<keyword evidence="2 3" id="KW-0418">Kinase</keyword>
<keyword evidence="2" id="KW-0808">Transferase</keyword>
<evidence type="ECO:0000313" key="3">
    <source>
        <dbReference type="EMBL" id="AWB67342.1"/>
    </source>
</evidence>
<evidence type="ECO:0000256" key="1">
    <source>
        <dbReference type="ARBA" id="ARBA00009460"/>
    </source>
</evidence>